<dbReference type="NCBIfam" id="NF009464">
    <property type="entry name" value="PRK12824.1"/>
    <property type="match status" value="1"/>
</dbReference>
<comment type="similarity">
    <text evidence="1">Belongs to the short-chain dehydrogenases/reductases (SDR) family.</text>
</comment>
<dbReference type="OrthoDB" id="8888385at2"/>
<dbReference type="SUPFAM" id="SSF51735">
    <property type="entry name" value="NAD(P)-binding Rossmann-fold domains"/>
    <property type="match status" value="1"/>
</dbReference>
<dbReference type="PANTHER" id="PTHR42879">
    <property type="entry name" value="3-OXOACYL-(ACYL-CARRIER-PROTEIN) REDUCTASE"/>
    <property type="match status" value="1"/>
</dbReference>
<dbReference type="Pfam" id="PF13561">
    <property type="entry name" value="adh_short_C2"/>
    <property type="match status" value="1"/>
</dbReference>
<organism evidence="4 5">
    <name type="scientific">Bordetella trematum</name>
    <dbReference type="NCBI Taxonomy" id="123899"/>
    <lineage>
        <taxon>Bacteria</taxon>
        <taxon>Pseudomonadati</taxon>
        <taxon>Pseudomonadota</taxon>
        <taxon>Betaproteobacteria</taxon>
        <taxon>Burkholderiales</taxon>
        <taxon>Alcaligenaceae</taxon>
        <taxon>Bordetella</taxon>
    </lineage>
</organism>
<accession>A0A157SB53</accession>
<dbReference type="PATRIC" id="fig|123899.6.peg.783"/>
<dbReference type="EMBL" id="LT546645">
    <property type="protein sequence ID" value="SAI67594.1"/>
    <property type="molecule type" value="Genomic_DNA"/>
</dbReference>
<keyword evidence="2 4" id="KW-0560">Oxidoreductase</keyword>
<dbReference type="GeneID" id="56587784"/>
<dbReference type="eggNOG" id="COG1028">
    <property type="taxonomic scope" value="Bacteria"/>
</dbReference>
<feature type="domain" description="Ketoreductase" evidence="3">
    <location>
        <begin position="7"/>
        <end position="158"/>
    </location>
</feature>
<dbReference type="EC" id="1.1.1.36" evidence="4"/>
<reference evidence="4 5" key="1">
    <citation type="submission" date="2016-04" db="EMBL/GenBank/DDBJ databases">
        <authorList>
            <consortium name="Pathogen Informatics"/>
        </authorList>
    </citation>
    <scope>NUCLEOTIDE SEQUENCE [LARGE SCALE GENOMIC DNA]</scope>
    <source>
        <strain evidence="4 5">H044680328</strain>
    </source>
</reference>
<proteinExistence type="inferred from homology"/>
<evidence type="ECO:0000259" key="3">
    <source>
        <dbReference type="SMART" id="SM00822"/>
    </source>
</evidence>
<name>A0A157SB53_9BORD</name>
<sequence>MTATAQRVALVTGAGRGIGLETARLLLAKGYRVAAVSREGVDPGILGGVRPELLCAAADVCDGAAMQELVATLAHQWGPVSVLINNAGVSPKLADGSSAGILQITPQEWAQVLEVNLTAVLRLCQLVLPGMCEQGFGRIVNVASLAGRTKSLVAGGSYMASKAGLIGLTRAIATEMGPWGVTANAVAPGRILTEMAQQAGHEVNQRYAAQIPVRRLGTPEEVAAAMVFLAAEEAGFINGAILDINGGFYMP</sequence>
<dbReference type="GO" id="GO:0018454">
    <property type="term" value="F:acetoacetyl-CoA reductase activity"/>
    <property type="evidence" value="ECO:0007669"/>
    <property type="project" value="UniProtKB-EC"/>
</dbReference>
<dbReference type="EC" id="1.1.1.100" evidence="4"/>
<dbReference type="RefSeq" id="WP_063491599.1">
    <property type="nucleotide sequence ID" value="NZ_CP016340.1"/>
</dbReference>
<evidence type="ECO:0000313" key="4">
    <source>
        <dbReference type="EMBL" id="SAI67594.1"/>
    </source>
</evidence>
<evidence type="ECO:0000256" key="2">
    <source>
        <dbReference type="ARBA" id="ARBA00023002"/>
    </source>
</evidence>
<dbReference type="NCBIfam" id="NF009466">
    <property type="entry name" value="PRK12826.1-2"/>
    <property type="match status" value="1"/>
</dbReference>
<dbReference type="Proteomes" id="UP000076825">
    <property type="component" value="Chromosome 1"/>
</dbReference>
<protein>
    <submittedName>
        <fullName evidence="4">Acetoacetyl-CoA reductase</fullName>
        <ecNumber evidence="4">1.1.1.100</ecNumber>
        <ecNumber evidence="4">1.1.1.36</ecNumber>
    </submittedName>
</protein>
<dbReference type="SMART" id="SM00822">
    <property type="entry name" value="PKS_KR"/>
    <property type="match status" value="1"/>
</dbReference>
<dbReference type="AlphaFoldDB" id="A0A157SB53"/>
<dbReference type="STRING" id="123899.SAMEA3906487_00810"/>
<evidence type="ECO:0000256" key="1">
    <source>
        <dbReference type="ARBA" id="ARBA00006484"/>
    </source>
</evidence>
<dbReference type="KEGG" id="btrm:SAMEA390648700810"/>
<gene>
    <name evidence="4" type="primary">fabG_1</name>
    <name evidence="4" type="ORF">SAMEA3906487_00810</name>
</gene>
<dbReference type="InterPro" id="IPR057326">
    <property type="entry name" value="KR_dom"/>
</dbReference>
<evidence type="ECO:0000313" key="5">
    <source>
        <dbReference type="Proteomes" id="UP000076825"/>
    </source>
</evidence>
<dbReference type="InterPro" id="IPR002347">
    <property type="entry name" value="SDR_fam"/>
</dbReference>
<dbReference type="PANTHER" id="PTHR42879:SF2">
    <property type="entry name" value="3-OXOACYL-[ACYL-CARRIER-PROTEIN] REDUCTASE FABG"/>
    <property type="match status" value="1"/>
</dbReference>
<dbReference type="InterPro" id="IPR036291">
    <property type="entry name" value="NAD(P)-bd_dom_sf"/>
</dbReference>
<dbReference type="InterPro" id="IPR050259">
    <property type="entry name" value="SDR"/>
</dbReference>
<dbReference type="PRINTS" id="PR00081">
    <property type="entry name" value="GDHRDH"/>
</dbReference>
<dbReference type="Gene3D" id="3.40.50.720">
    <property type="entry name" value="NAD(P)-binding Rossmann-like Domain"/>
    <property type="match status" value="1"/>
</dbReference>
<dbReference type="PRINTS" id="PR00080">
    <property type="entry name" value="SDRFAMILY"/>
</dbReference>
<dbReference type="FunFam" id="3.40.50.720:FF:000173">
    <property type="entry name" value="3-oxoacyl-[acyl-carrier protein] reductase"/>
    <property type="match status" value="1"/>
</dbReference>
<dbReference type="GO" id="GO:0004316">
    <property type="term" value="F:3-oxoacyl-[acyl-carrier-protein] reductase (NADPH) activity"/>
    <property type="evidence" value="ECO:0007669"/>
    <property type="project" value="UniProtKB-EC"/>
</dbReference>
<keyword evidence="5" id="KW-1185">Reference proteome</keyword>